<dbReference type="EMBL" id="KB445597">
    <property type="protein sequence ID" value="EMD84931.1"/>
    <property type="molecule type" value="Genomic_DNA"/>
</dbReference>
<evidence type="ECO:0000256" key="1">
    <source>
        <dbReference type="SAM" id="SignalP"/>
    </source>
</evidence>
<sequence>MHANLLIALFATAFPVLVAGGWNFNVCNGAGGCYFFPTWSTSDNFVCPDGSGLSRYEFAEDQDGFGNGNGVPVSKEEFPKTCVNGFVPGPDAQLFKLQSRNNQTMYAAVFTTCDTPNPEVGNCYTADPNPTTSTFCAMYDPSGGLCELQAPRNRR</sequence>
<evidence type="ECO:0000313" key="2">
    <source>
        <dbReference type="EMBL" id="EMD84931.1"/>
    </source>
</evidence>
<dbReference type="Proteomes" id="UP000016936">
    <property type="component" value="Unassembled WGS sequence"/>
</dbReference>
<reference evidence="3" key="2">
    <citation type="journal article" date="2013" name="PLoS Genet.">
        <title>Comparative genome structure, secondary metabolite, and effector coding capacity across Cochliobolus pathogens.</title>
        <authorList>
            <person name="Condon B.J."/>
            <person name="Leng Y."/>
            <person name="Wu D."/>
            <person name="Bushley K.E."/>
            <person name="Ohm R.A."/>
            <person name="Otillar R."/>
            <person name="Martin J."/>
            <person name="Schackwitz W."/>
            <person name="Grimwood J."/>
            <person name="MohdZainudin N."/>
            <person name="Xue C."/>
            <person name="Wang R."/>
            <person name="Manning V.A."/>
            <person name="Dhillon B."/>
            <person name="Tu Z.J."/>
            <person name="Steffenson B.J."/>
            <person name="Salamov A."/>
            <person name="Sun H."/>
            <person name="Lowry S."/>
            <person name="LaButti K."/>
            <person name="Han J."/>
            <person name="Copeland A."/>
            <person name="Lindquist E."/>
            <person name="Barry K."/>
            <person name="Schmutz J."/>
            <person name="Baker S.E."/>
            <person name="Ciuffetti L.M."/>
            <person name="Grigoriev I.V."/>
            <person name="Zhong S."/>
            <person name="Turgeon B.G."/>
        </authorList>
    </citation>
    <scope>NUCLEOTIDE SEQUENCE [LARGE SCALE GENOMIC DNA]</scope>
    <source>
        <strain evidence="3">C5 / ATCC 48332 / race O</strain>
    </source>
</reference>
<proteinExistence type="predicted"/>
<feature type="signal peptide" evidence="1">
    <location>
        <begin position="1"/>
        <end position="20"/>
    </location>
</feature>
<protein>
    <submittedName>
        <fullName evidence="2">Uncharacterized protein</fullName>
    </submittedName>
</protein>
<gene>
    <name evidence="2" type="ORF">COCHEDRAFT_1120603</name>
</gene>
<dbReference type="HOGENOM" id="CLU_129947_0_0_1"/>
<dbReference type="AlphaFoldDB" id="M2TT26"/>
<evidence type="ECO:0000313" key="3">
    <source>
        <dbReference type="Proteomes" id="UP000016936"/>
    </source>
</evidence>
<keyword evidence="3" id="KW-1185">Reference proteome</keyword>
<name>M2TT26_COCH5</name>
<dbReference type="OrthoDB" id="3793724at2759"/>
<organism evidence="2 3">
    <name type="scientific">Cochliobolus heterostrophus (strain C5 / ATCC 48332 / race O)</name>
    <name type="common">Southern corn leaf blight fungus</name>
    <name type="synonym">Bipolaris maydis</name>
    <dbReference type="NCBI Taxonomy" id="701091"/>
    <lineage>
        <taxon>Eukaryota</taxon>
        <taxon>Fungi</taxon>
        <taxon>Dikarya</taxon>
        <taxon>Ascomycota</taxon>
        <taxon>Pezizomycotina</taxon>
        <taxon>Dothideomycetes</taxon>
        <taxon>Pleosporomycetidae</taxon>
        <taxon>Pleosporales</taxon>
        <taxon>Pleosporineae</taxon>
        <taxon>Pleosporaceae</taxon>
        <taxon>Bipolaris</taxon>
    </lineage>
</organism>
<feature type="chain" id="PRO_5004026199" evidence="1">
    <location>
        <begin position="21"/>
        <end position="155"/>
    </location>
</feature>
<accession>M2TT26</accession>
<keyword evidence="1" id="KW-0732">Signal</keyword>
<reference evidence="2 3" key="1">
    <citation type="journal article" date="2012" name="PLoS Pathog.">
        <title>Diverse lifestyles and strategies of plant pathogenesis encoded in the genomes of eighteen Dothideomycetes fungi.</title>
        <authorList>
            <person name="Ohm R.A."/>
            <person name="Feau N."/>
            <person name="Henrissat B."/>
            <person name="Schoch C.L."/>
            <person name="Horwitz B.A."/>
            <person name="Barry K.W."/>
            <person name="Condon B.J."/>
            <person name="Copeland A.C."/>
            <person name="Dhillon B."/>
            <person name="Glaser F."/>
            <person name="Hesse C.N."/>
            <person name="Kosti I."/>
            <person name="LaButti K."/>
            <person name="Lindquist E.A."/>
            <person name="Lucas S."/>
            <person name="Salamov A.A."/>
            <person name="Bradshaw R.E."/>
            <person name="Ciuffetti L."/>
            <person name="Hamelin R.C."/>
            <person name="Kema G.H.J."/>
            <person name="Lawrence C."/>
            <person name="Scott J.A."/>
            <person name="Spatafora J.W."/>
            <person name="Turgeon B.G."/>
            <person name="de Wit P.J.G.M."/>
            <person name="Zhong S."/>
            <person name="Goodwin S.B."/>
            <person name="Grigoriev I.V."/>
        </authorList>
    </citation>
    <scope>NUCLEOTIDE SEQUENCE [LARGE SCALE GENOMIC DNA]</scope>
    <source>
        <strain evidence="3">C5 / ATCC 48332 / race O</strain>
    </source>
</reference>